<reference evidence="7 10" key="1">
    <citation type="submission" date="2018-09" db="EMBL/GenBank/DDBJ databases">
        <title>Roseomonas sp. nov., isolated from feces of Tibetan antelopes in the Qinghai-Tibet plateau, China.</title>
        <authorList>
            <person name="Tian Z."/>
        </authorList>
    </citation>
    <scope>NUCLEOTIDE SEQUENCE [LARGE SCALE GENOMIC DNA]</scope>
    <source>
        <strain evidence="8 9">Z23</strain>
        <strain evidence="7 10">Z24</strain>
    </source>
</reference>
<comment type="caution">
    <text evidence="7">The sequence shown here is derived from an EMBL/GenBank/DDBJ whole genome shotgun (WGS) entry which is preliminary data.</text>
</comment>
<name>A0A3A9JED6_9PROT</name>
<feature type="domain" description="ABC transporter" evidence="6">
    <location>
        <begin position="7"/>
        <end position="238"/>
    </location>
</feature>
<dbReference type="InterPro" id="IPR017871">
    <property type="entry name" value="ABC_transporter-like_CS"/>
</dbReference>
<evidence type="ECO:0000256" key="5">
    <source>
        <dbReference type="ARBA" id="ARBA00022970"/>
    </source>
</evidence>
<dbReference type="GO" id="GO:0015807">
    <property type="term" value="P:L-amino acid transport"/>
    <property type="evidence" value="ECO:0007669"/>
    <property type="project" value="TreeGrafter"/>
</dbReference>
<dbReference type="EMBL" id="RFLX01000031">
    <property type="protein sequence ID" value="RMI17368.1"/>
    <property type="molecule type" value="Genomic_DNA"/>
</dbReference>
<dbReference type="EMBL" id="RAQU01000038">
    <property type="protein sequence ID" value="RKK04600.1"/>
    <property type="molecule type" value="Genomic_DNA"/>
</dbReference>
<keyword evidence="5" id="KW-0029">Amino-acid transport</keyword>
<dbReference type="GO" id="GO:0016887">
    <property type="term" value="F:ATP hydrolysis activity"/>
    <property type="evidence" value="ECO:0007669"/>
    <property type="project" value="InterPro"/>
</dbReference>
<accession>A0A3A9JED6</accession>
<evidence type="ECO:0000256" key="3">
    <source>
        <dbReference type="ARBA" id="ARBA00022741"/>
    </source>
</evidence>
<keyword evidence="2" id="KW-0813">Transport</keyword>
<dbReference type="InterPro" id="IPR052156">
    <property type="entry name" value="BCAA_Transport_ATP-bd_LivF"/>
</dbReference>
<dbReference type="GO" id="GO:0015658">
    <property type="term" value="F:branched-chain amino acid transmembrane transporter activity"/>
    <property type="evidence" value="ECO:0007669"/>
    <property type="project" value="TreeGrafter"/>
</dbReference>
<evidence type="ECO:0000313" key="8">
    <source>
        <dbReference type="EMBL" id="RMI17368.1"/>
    </source>
</evidence>
<dbReference type="OrthoDB" id="9775250at2"/>
<organism evidence="7 10">
    <name type="scientific">Teichococcus wenyumeiae</name>
    <dbReference type="NCBI Taxonomy" id="2478470"/>
    <lineage>
        <taxon>Bacteria</taxon>
        <taxon>Pseudomonadati</taxon>
        <taxon>Pseudomonadota</taxon>
        <taxon>Alphaproteobacteria</taxon>
        <taxon>Acetobacterales</taxon>
        <taxon>Roseomonadaceae</taxon>
        <taxon>Roseomonas</taxon>
    </lineage>
</organism>
<comment type="similarity">
    <text evidence="1">Belongs to the ABC transporter superfamily.</text>
</comment>
<dbReference type="PANTHER" id="PTHR43820:SF2">
    <property type="entry name" value="ABC TRANSPORTER ATP-BINDING PROTEIN"/>
    <property type="match status" value="1"/>
</dbReference>
<dbReference type="AlphaFoldDB" id="A0A3A9JED6"/>
<evidence type="ECO:0000259" key="6">
    <source>
        <dbReference type="PROSITE" id="PS50893"/>
    </source>
</evidence>
<evidence type="ECO:0000313" key="9">
    <source>
        <dbReference type="Proteomes" id="UP000274097"/>
    </source>
</evidence>
<dbReference type="InterPro" id="IPR027417">
    <property type="entry name" value="P-loop_NTPase"/>
</dbReference>
<gene>
    <name evidence="7" type="ORF">D6Z83_08495</name>
    <name evidence="8" type="ORF">EBE87_22975</name>
</gene>
<dbReference type="Proteomes" id="UP000278036">
    <property type="component" value="Unassembled WGS sequence"/>
</dbReference>
<dbReference type="CDD" id="cd03224">
    <property type="entry name" value="ABC_TM1139_LivF_branched"/>
    <property type="match status" value="1"/>
</dbReference>
<evidence type="ECO:0000256" key="2">
    <source>
        <dbReference type="ARBA" id="ARBA00022448"/>
    </source>
</evidence>
<evidence type="ECO:0000313" key="10">
    <source>
        <dbReference type="Proteomes" id="UP000278036"/>
    </source>
</evidence>
<keyword evidence="4 7" id="KW-0067">ATP-binding</keyword>
<keyword evidence="3" id="KW-0547">Nucleotide-binding</keyword>
<dbReference type="Proteomes" id="UP000274097">
    <property type="component" value="Unassembled WGS sequence"/>
</dbReference>
<evidence type="ECO:0000256" key="1">
    <source>
        <dbReference type="ARBA" id="ARBA00005417"/>
    </source>
</evidence>
<dbReference type="PROSITE" id="PS50893">
    <property type="entry name" value="ABC_TRANSPORTER_2"/>
    <property type="match status" value="1"/>
</dbReference>
<sequence>MRAHVELVVDGLDAAYGASQVLFGVSFEVGRGETLALMGRNGAGKSTTFKAIAGVLPPRAGRVSLRGEDVAGRKPYRVARAGIAYVPEDRQVFPEHTVEENLEIAQKSGPDGKAGWTVARAFESFPMLVPLRRRMAGRLSGGEQQMLTIARALMGNPAVLLLDEPSEGLAPLIVAEIGRLIRELRAAGTTIILAEQNSRFCLAVATRVAVIDKGSIVWRGDVAQFRADPTVQSRYLQV</sequence>
<dbReference type="SMART" id="SM00382">
    <property type="entry name" value="AAA"/>
    <property type="match status" value="1"/>
</dbReference>
<dbReference type="Gene3D" id="3.40.50.300">
    <property type="entry name" value="P-loop containing nucleotide triphosphate hydrolases"/>
    <property type="match status" value="1"/>
</dbReference>
<evidence type="ECO:0000256" key="4">
    <source>
        <dbReference type="ARBA" id="ARBA00022840"/>
    </source>
</evidence>
<proteinExistence type="inferred from homology"/>
<evidence type="ECO:0000313" key="7">
    <source>
        <dbReference type="EMBL" id="RKK04600.1"/>
    </source>
</evidence>
<dbReference type="PROSITE" id="PS00211">
    <property type="entry name" value="ABC_TRANSPORTER_1"/>
    <property type="match status" value="1"/>
</dbReference>
<dbReference type="Pfam" id="PF00005">
    <property type="entry name" value="ABC_tran"/>
    <property type="match status" value="1"/>
</dbReference>
<dbReference type="InParanoid" id="A0A3A9JED6"/>
<keyword evidence="9" id="KW-1185">Reference proteome</keyword>
<dbReference type="PANTHER" id="PTHR43820">
    <property type="entry name" value="HIGH-AFFINITY BRANCHED-CHAIN AMINO ACID TRANSPORT ATP-BINDING PROTEIN LIVF"/>
    <property type="match status" value="1"/>
</dbReference>
<protein>
    <submittedName>
        <fullName evidence="7">ABC transporter ATP-binding protein</fullName>
    </submittedName>
    <submittedName>
        <fullName evidence="8">ATP-binding cassette domain-containing protein</fullName>
    </submittedName>
</protein>
<dbReference type="RefSeq" id="WP_120637897.1">
    <property type="nucleotide sequence ID" value="NZ_RAQU01000038.1"/>
</dbReference>
<dbReference type="InterPro" id="IPR003439">
    <property type="entry name" value="ABC_transporter-like_ATP-bd"/>
</dbReference>
<dbReference type="GO" id="GO:0005524">
    <property type="term" value="F:ATP binding"/>
    <property type="evidence" value="ECO:0007669"/>
    <property type="project" value="UniProtKB-KW"/>
</dbReference>
<dbReference type="SUPFAM" id="SSF52540">
    <property type="entry name" value="P-loop containing nucleoside triphosphate hydrolases"/>
    <property type="match status" value="1"/>
</dbReference>
<dbReference type="InterPro" id="IPR003593">
    <property type="entry name" value="AAA+_ATPase"/>
</dbReference>